<comment type="caution">
    <text evidence="8">The sequence shown here is derived from an EMBL/GenBank/DDBJ whole genome shotgun (WGS) entry which is preliminary data.</text>
</comment>
<reference evidence="8 9" key="1">
    <citation type="submission" date="2018-06" db="EMBL/GenBank/DDBJ databases">
        <title>Complete genome of Desulfovibrio marinus P48SEP.</title>
        <authorList>
            <person name="Crispim J.S."/>
            <person name="Vidigal P.M.P."/>
            <person name="Silva L.C.F."/>
            <person name="Araujo L.C."/>
            <person name="Laguardia C.N."/>
            <person name="Dias R.S."/>
            <person name="Sousa M.P."/>
            <person name="Paula S.O."/>
            <person name="Silva C."/>
        </authorList>
    </citation>
    <scope>NUCLEOTIDE SEQUENCE [LARGE SCALE GENOMIC DNA]</scope>
    <source>
        <strain evidence="8 9">P48SEP</strain>
    </source>
</reference>
<dbReference type="InterPro" id="IPR005524">
    <property type="entry name" value="DUF318"/>
</dbReference>
<dbReference type="InterPro" id="IPR052923">
    <property type="entry name" value="UPF0718"/>
</dbReference>
<feature type="transmembrane region" description="Helical" evidence="7">
    <location>
        <begin position="54"/>
        <end position="76"/>
    </location>
</feature>
<accession>A0A6P1ZLI7</accession>
<evidence type="ECO:0000256" key="3">
    <source>
        <dbReference type="ARBA" id="ARBA00022475"/>
    </source>
</evidence>
<dbReference type="PANTHER" id="PTHR34184">
    <property type="entry name" value="UPF0718 PROTEIN YCGR"/>
    <property type="match status" value="1"/>
</dbReference>
<gene>
    <name evidence="8" type="ORF">DQK91_02505</name>
</gene>
<evidence type="ECO:0000313" key="8">
    <source>
        <dbReference type="EMBL" id="TVM36811.1"/>
    </source>
</evidence>
<dbReference type="RefSeq" id="WP_144233861.1">
    <property type="nucleotide sequence ID" value="NZ_QMIF01000001.1"/>
</dbReference>
<feature type="transmembrane region" description="Helical" evidence="7">
    <location>
        <begin position="88"/>
        <end position="110"/>
    </location>
</feature>
<keyword evidence="6 7" id="KW-0472">Membrane</keyword>
<feature type="transmembrane region" description="Helical" evidence="7">
    <location>
        <begin position="281"/>
        <end position="301"/>
    </location>
</feature>
<feature type="transmembrane region" description="Helical" evidence="7">
    <location>
        <begin position="219"/>
        <end position="235"/>
    </location>
</feature>
<evidence type="ECO:0000256" key="2">
    <source>
        <dbReference type="ARBA" id="ARBA00006386"/>
    </source>
</evidence>
<dbReference type="AlphaFoldDB" id="A0A6P1ZLI7"/>
<keyword evidence="4 7" id="KW-0812">Transmembrane</keyword>
<dbReference type="OrthoDB" id="9810876at2"/>
<feature type="transmembrane region" description="Helical" evidence="7">
    <location>
        <begin position="189"/>
        <end position="207"/>
    </location>
</feature>
<dbReference type="Proteomes" id="UP000434052">
    <property type="component" value="Unassembled WGS sequence"/>
</dbReference>
<keyword evidence="3" id="KW-1003">Cell membrane</keyword>
<protein>
    <submittedName>
        <fullName evidence="8">Permease</fullName>
    </submittedName>
</protein>
<dbReference type="Pfam" id="PF03773">
    <property type="entry name" value="ArsP_1"/>
    <property type="match status" value="1"/>
</dbReference>
<keyword evidence="5 7" id="KW-1133">Transmembrane helix</keyword>
<organism evidence="8 9">
    <name type="scientific">Oceanidesulfovibrio marinus</name>
    <dbReference type="NCBI Taxonomy" id="370038"/>
    <lineage>
        <taxon>Bacteria</taxon>
        <taxon>Pseudomonadati</taxon>
        <taxon>Thermodesulfobacteriota</taxon>
        <taxon>Desulfovibrionia</taxon>
        <taxon>Desulfovibrionales</taxon>
        <taxon>Desulfovibrionaceae</taxon>
        <taxon>Oceanidesulfovibrio</taxon>
    </lineage>
</organism>
<sequence length="305" mass="31806">MAEDLALFSITATAIVIEAAPFLLLGSLLGAIIEVMVPDEALARLLPRNAVGQVAVGLFAGMILPTCECGIVPIARRLLQKGVPPRTALPYMMAAPVVNPVVIASTLYAFQGDVTVVLLRILLVIVPAAGLGLALGNLPGHLVLRQGALPLDHGCGEHDHGCGCGCCSHASGNRLKDIFLHTAAEFVSMARFLVLGAVVASAFKTFLPPAILTYISDNTFLAIGGLMALAILLSVCSEADAFVAASLAGFPLTSQVAFMAIGPMVDLKLVPMFLAVFNRRIAIALIVVPLVVVFVLAYFLALGGW</sequence>
<dbReference type="PANTHER" id="PTHR34184:SF4">
    <property type="entry name" value="UPF0718 PROTEIN YCGR"/>
    <property type="match status" value="1"/>
</dbReference>
<proteinExistence type="inferred from homology"/>
<dbReference type="EMBL" id="QMIF01000001">
    <property type="protein sequence ID" value="TVM36811.1"/>
    <property type="molecule type" value="Genomic_DNA"/>
</dbReference>
<feature type="transmembrane region" description="Helical" evidence="7">
    <location>
        <begin position="6"/>
        <end position="33"/>
    </location>
</feature>
<evidence type="ECO:0000256" key="1">
    <source>
        <dbReference type="ARBA" id="ARBA00004651"/>
    </source>
</evidence>
<evidence type="ECO:0000256" key="5">
    <source>
        <dbReference type="ARBA" id="ARBA00022989"/>
    </source>
</evidence>
<evidence type="ECO:0000313" key="9">
    <source>
        <dbReference type="Proteomes" id="UP000434052"/>
    </source>
</evidence>
<dbReference type="GO" id="GO:0005886">
    <property type="term" value="C:plasma membrane"/>
    <property type="evidence" value="ECO:0007669"/>
    <property type="project" value="UniProtKB-SubCell"/>
</dbReference>
<name>A0A6P1ZLI7_9BACT</name>
<feature type="transmembrane region" description="Helical" evidence="7">
    <location>
        <begin position="241"/>
        <end position="261"/>
    </location>
</feature>
<comment type="subcellular location">
    <subcellularLocation>
        <location evidence="1">Cell membrane</location>
        <topology evidence="1">Multi-pass membrane protein</topology>
    </subcellularLocation>
</comment>
<feature type="transmembrane region" description="Helical" evidence="7">
    <location>
        <begin position="117"/>
        <end position="135"/>
    </location>
</feature>
<evidence type="ECO:0000256" key="6">
    <source>
        <dbReference type="ARBA" id="ARBA00023136"/>
    </source>
</evidence>
<comment type="similarity">
    <text evidence="2">Belongs to the UPF0718 family.</text>
</comment>
<evidence type="ECO:0000256" key="7">
    <source>
        <dbReference type="SAM" id="Phobius"/>
    </source>
</evidence>
<evidence type="ECO:0000256" key="4">
    <source>
        <dbReference type="ARBA" id="ARBA00022692"/>
    </source>
</evidence>